<reference evidence="15" key="1">
    <citation type="submission" date="2023-09" db="EMBL/GenBank/DDBJ databases">
        <authorList>
            <consortium name="CW5 consortium"/>
            <person name="Lu C.-W."/>
        </authorList>
    </citation>
    <scope>NUCLEOTIDE SEQUENCE</scope>
    <source>
        <strain evidence="15">KPS</strain>
    </source>
</reference>
<feature type="compositionally biased region" description="Low complexity" evidence="12">
    <location>
        <begin position="398"/>
        <end position="408"/>
    </location>
</feature>
<dbReference type="RefSeq" id="WP_309540531.1">
    <property type="nucleotide sequence ID" value="NZ_CP133659.1"/>
</dbReference>
<evidence type="ECO:0000256" key="7">
    <source>
        <dbReference type="ARBA" id="ARBA00022777"/>
    </source>
</evidence>
<organism evidence="15 16">
    <name type="scientific">Nitratidesulfovibrio liaohensis</name>
    <dbReference type="NCBI Taxonomy" id="2604158"/>
    <lineage>
        <taxon>Bacteria</taxon>
        <taxon>Pseudomonadati</taxon>
        <taxon>Thermodesulfobacteriota</taxon>
        <taxon>Desulfovibrionia</taxon>
        <taxon>Desulfovibrionales</taxon>
        <taxon>Desulfovibrionaceae</taxon>
        <taxon>Nitratidesulfovibrio</taxon>
    </lineage>
</organism>
<feature type="compositionally biased region" description="Basic residues" evidence="12">
    <location>
        <begin position="409"/>
        <end position="425"/>
    </location>
</feature>
<keyword evidence="3" id="KW-0597">Phosphoprotein</keyword>
<evidence type="ECO:0000256" key="8">
    <source>
        <dbReference type="ARBA" id="ARBA00022840"/>
    </source>
</evidence>
<evidence type="ECO:0000256" key="1">
    <source>
        <dbReference type="ARBA" id="ARBA00004651"/>
    </source>
</evidence>
<accession>A0ABY9R103</accession>
<keyword evidence="10" id="KW-0902">Two-component regulatory system</keyword>
<dbReference type="InterPro" id="IPR035965">
    <property type="entry name" value="PAS-like_dom_sf"/>
</dbReference>
<evidence type="ECO:0000256" key="3">
    <source>
        <dbReference type="ARBA" id="ARBA00022553"/>
    </source>
</evidence>
<evidence type="ECO:0000256" key="5">
    <source>
        <dbReference type="ARBA" id="ARBA00022692"/>
    </source>
</evidence>
<feature type="transmembrane region" description="Helical" evidence="13">
    <location>
        <begin position="244"/>
        <end position="263"/>
    </location>
</feature>
<sequence>MRTHKAANAPLPSPWLIIGATVALALVLAVLTVLNHDGEQESMRRILSEKGASLIRAFEAGARTGLRGRTGGELRLQILLEEMADQPDIQFIAVTDRQGTVLAHSDPQWIGRSPADPATMEALAVPPPPAPLGRDGGGGRQQSRDEVGWRLMEAGGQRAFLVYRTFIPLRPTARHMGMGDMGGHMMGHGMRTPESGMGSMPGWLRREMEADMQAERDAPPPVIIVALDTAPFDAARAADRQHTLVMLSILALLGGAGALSLLWSRHARAARRLVRQAQSFALHVVTSLPDGLVVLDGAGRVATCNAAARDLLRLGDDVTAGAAPDAVLPAPLAELAGRLTGSAPDDGDAAPSFGAEVTLGLPRGGRPARAHERARRAHCRRSRRRRRRRRGHPDPARPARGAPPARRSAPPRKAGRHRQPGRRGGPRTAQPAQLHQGLRHLFRQPLRRGQ</sequence>
<evidence type="ECO:0000313" key="15">
    <source>
        <dbReference type="EMBL" id="WMW64439.1"/>
    </source>
</evidence>
<dbReference type="Pfam" id="PF17203">
    <property type="entry name" value="sCache_3_2"/>
    <property type="match status" value="1"/>
</dbReference>
<evidence type="ECO:0000256" key="9">
    <source>
        <dbReference type="ARBA" id="ARBA00022989"/>
    </source>
</evidence>
<evidence type="ECO:0000256" key="10">
    <source>
        <dbReference type="ARBA" id="ARBA00023012"/>
    </source>
</evidence>
<dbReference type="InterPro" id="IPR029151">
    <property type="entry name" value="Sensor-like_sf"/>
</dbReference>
<evidence type="ECO:0000259" key="14">
    <source>
        <dbReference type="Pfam" id="PF17203"/>
    </source>
</evidence>
<keyword evidence="7" id="KW-0418">Kinase</keyword>
<keyword evidence="16" id="KW-1185">Reference proteome</keyword>
<feature type="compositionally biased region" description="Basic residues" evidence="12">
    <location>
        <begin position="437"/>
        <end position="450"/>
    </location>
</feature>
<evidence type="ECO:0000256" key="13">
    <source>
        <dbReference type="SAM" id="Phobius"/>
    </source>
</evidence>
<protein>
    <recommendedName>
        <fullName evidence="14">Single cache domain-containing protein</fullName>
    </recommendedName>
</protein>
<dbReference type="EMBL" id="CP133659">
    <property type="protein sequence ID" value="WMW64439.1"/>
    <property type="molecule type" value="Genomic_DNA"/>
</dbReference>
<feature type="transmembrane region" description="Helical" evidence="13">
    <location>
        <begin position="15"/>
        <end position="35"/>
    </location>
</feature>
<keyword evidence="11 13" id="KW-0472">Membrane</keyword>
<feature type="compositionally biased region" description="Basic residues" evidence="12">
    <location>
        <begin position="366"/>
        <end position="391"/>
    </location>
</feature>
<dbReference type="InterPro" id="IPR033463">
    <property type="entry name" value="sCache_3"/>
</dbReference>
<evidence type="ECO:0000256" key="12">
    <source>
        <dbReference type="SAM" id="MobiDB-lite"/>
    </source>
</evidence>
<name>A0ABY9R103_9BACT</name>
<keyword evidence="9 13" id="KW-1133">Transmembrane helix</keyword>
<dbReference type="Proteomes" id="UP001180616">
    <property type="component" value="Chromosome"/>
</dbReference>
<gene>
    <name evidence="15" type="ORF">KPS_002455</name>
</gene>
<keyword evidence="8" id="KW-0067">ATP-binding</keyword>
<keyword evidence="2" id="KW-1003">Cell membrane</keyword>
<proteinExistence type="predicted"/>
<keyword evidence="6" id="KW-0547">Nucleotide-binding</keyword>
<dbReference type="SUPFAM" id="SSF103190">
    <property type="entry name" value="Sensory domain-like"/>
    <property type="match status" value="1"/>
</dbReference>
<dbReference type="Gene3D" id="3.30.450.20">
    <property type="entry name" value="PAS domain"/>
    <property type="match status" value="1"/>
</dbReference>
<evidence type="ECO:0000256" key="11">
    <source>
        <dbReference type="ARBA" id="ARBA00023136"/>
    </source>
</evidence>
<keyword evidence="4" id="KW-0808">Transferase</keyword>
<keyword evidence="5 13" id="KW-0812">Transmembrane</keyword>
<evidence type="ECO:0000256" key="6">
    <source>
        <dbReference type="ARBA" id="ARBA00022741"/>
    </source>
</evidence>
<feature type="region of interest" description="Disordered" evidence="12">
    <location>
        <begin position="339"/>
        <end position="450"/>
    </location>
</feature>
<evidence type="ECO:0000256" key="4">
    <source>
        <dbReference type="ARBA" id="ARBA00022679"/>
    </source>
</evidence>
<dbReference type="SUPFAM" id="SSF55785">
    <property type="entry name" value="PYP-like sensor domain (PAS domain)"/>
    <property type="match status" value="1"/>
</dbReference>
<evidence type="ECO:0000256" key="2">
    <source>
        <dbReference type="ARBA" id="ARBA00022475"/>
    </source>
</evidence>
<feature type="domain" description="Single cache" evidence="14">
    <location>
        <begin position="65"/>
        <end position="124"/>
    </location>
</feature>
<evidence type="ECO:0000313" key="16">
    <source>
        <dbReference type="Proteomes" id="UP001180616"/>
    </source>
</evidence>
<comment type="subcellular location">
    <subcellularLocation>
        <location evidence="1">Cell membrane</location>
        <topology evidence="1">Multi-pass membrane protein</topology>
    </subcellularLocation>
</comment>